<dbReference type="GO" id="GO:0004653">
    <property type="term" value="F:polypeptide N-acetylgalactosaminyltransferase activity"/>
    <property type="evidence" value="ECO:0007669"/>
    <property type="project" value="TreeGrafter"/>
</dbReference>
<dbReference type="EMBL" id="JAHLQT010012106">
    <property type="protein sequence ID" value="KAG7171431.1"/>
    <property type="molecule type" value="Genomic_DNA"/>
</dbReference>
<sequence length="85" mass="9825">MPGWLEPLLVRIAVEPQTVVCPVIDVISDDSFEYHYRDSSGVNVGGFDWNLQVYSIPIWQQLTYSKRFISTLLSDFQVLDIYNEP</sequence>
<dbReference type="InterPro" id="IPR029044">
    <property type="entry name" value="Nucleotide-diphossugar_trans"/>
</dbReference>
<dbReference type="Proteomes" id="UP000747542">
    <property type="component" value="Unassembled WGS sequence"/>
</dbReference>
<evidence type="ECO:0000256" key="1">
    <source>
        <dbReference type="ARBA" id="ARBA00023157"/>
    </source>
</evidence>
<dbReference type="GO" id="GO:0006493">
    <property type="term" value="P:protein O-linked glycosylation"/>
    <property type="evidence" value="ECO:0007669"/>
    <property type="project" value="TreeGrafter"/>
</dbReference>
<dbReference type="PANTHER" id="PTHR11675">
    <property type="entry name" value="N-ACETYLGALACTOSAMINYLTRANSFERASE"/>
    <property type="match status" value="1"/>
</dbReference>
<dbReference type="GO" id="GO:0005794">
    <property type="term" value="C:Golgi apparatus"/>
    <property type="evidence" value="ECO:0007669"/>
    <property type="project" value="TreeGrafter"/>
</dbReference>
<dbReference type="Gene3D" id="3.90.550.10">
    <property type="entry name" value="Spore Coat Polysaccharide Biosynthesis Protein SpsA, Chain A"/>
    <property type="match status" value="1"/>
</dbReference>
<dbReference type="PANTHER" id="PTHR11675:SF131">
    <property type="entry name" value="POLYPEPTIDE N-ACETYLGALACTOSAMINYLTRANSFERASE 9-RELATED"/>
    <property type="match status" value="1"/>
</dbReference>
<name>A0A8J5KG38_HOMAM</name>
<evidence type="ECO:0000313" key="2">
    <source>
        <dbReference type="EMBL" id="KAG7171431.1"/>
    </source>
</evidence>
<gene>
    <name evidence="2" type="primary">Pgant9-L2</name>
    <name evidence="2" type="ORF">Hamer_G018543</name>
</gene>
<accession>A0A8J5KG38</accession>
<proteinExistence type="predicted"/>
<dbReference type="AlphaFoldDB" id="A0A8J5KG38"/>
<keyword evidence="1" id="KW-1015">Disulfide bond</keyword>
<reference evidence="2" key="1">
    <citation type="journal article" date="2021" name="Sci. Adv.">
        <title>The American lobster genome reveals insights on longevity, neural, and immune adaptations.</title>
        <authorList>
            <person name="Polinski J.M."/>
            <person name="Zimin A.V."/>
            <person name="Clark K.F."/>
            <person name="Kohn A.B."/>
            <person name="Sadowski N."/>
            <person name="Timp W."/>
            <person name="Ptitsyn A."/>
            <person name="Khanna P."/>
            <person name="Romanova D.Y."/>
            <person name="Williams P."/>
            <person name="Greenwood S.J."/>
            <person name="Moroz L.L."/>
            <person name="Walt D.R."/>
            <person name="Bodnar A.G."/>
        </authorList>
    </citation>
    <scope>NUCLEOTIDE SEQUENCE</scope>
    <source>
        <strain evidence="2">GMGI-L3</strain>
    </source>
</reference>
<evidence type="ECO:0000313" key="3">
    <source>
        <dbReference type="Proteomes" id="UP000747542"/>
    </source>
</evidence>
<protein>
    <submittedName>
        <fullName evidence="2">Polypeptide N-acetylgalactosaminyltransferase 9-like 2</fullName>
    </submittedName>
</protein>
<organism evidence="2 3">
    <name type="scientific">Homarus americanus</name>
    <name type="common">American lobster</name>
    <dbReference type="NCBI Taxonomy" id="6706"/>
    <lineage>
        <taxon>Eukaryota</taxon>
        <taxon>Metazoa</taxon>
        <taxon>Ecdysozoa</taxon>
        <taxon>Arthropoda</taxon>
        <taxon>Crustacea</taxon>
        <taxon>Multicrustacea</taxon>
        <taxon>Malacostraca</taxon>
        <taxon>Eumalacostraca</taxon>
        <taxon>Eucarida</taxon>
        <taxon>Decapoda</taxon>
        <taxon>Pleocyemata</taxon>
        <taxon>Astacidea</taxon>
        <taxon>Nephropoidea</taxon>
        <taxon>Nephropidae</taxon>
        <taxon>Homarus</taxon>
    </lineage>
</organism>
<keyword evidence="3" id="KW-1185">Reference proteome</keyword>
<comment type="caution">
    <text evidence="2">The sequence shown here is derived from an EMBL/GenBank/DDBJ whole genome shotgun (WGS) entry which is preliminary data.</text>
</comment>